<feature type="domain" description="PH" evidence="2">
    <location>
        <begin position="4"/>
        <end position="110"/>
    </location>
</feature>
<dbReference type="InterPro" id="IPR037746">
    <property type="entry name" value="Dok-7"/>
</dbReference>
<evidence type="ECO:0000256" key="1">
    <source>
        <dbReference type="SAM" id="MobiDB-lite"/>
    </source>
</evidence>
<feature type="region of interest" description="Disordered" evidence="1">
    <location>
        <begin position="326"/>
        <end position="359"/>
    </location>
</feature>
<dbReference type="PROSITE" id="PS50003">
    <property type="entry name" value="PH_DOMAIN"/>
    <property type="match status" value="1"/>
</dbReference>
<feature type="domain" description="IRS-type PTB" evidence="3">
    <location>
        <begin position="106"/>
        <end position="211"/>
    </location>
</feature>
<dbReference type="PANTHER" id="PTHR21636">
    <property type="entry name" value="PROTEIN DOK-7"/>
    <property type="match status" value="1"/>
</dbReference>
<dbReference type="CDD" id="cd13165">
    <property type="entry name" value="PTB_DOK7"/>
    <property type="match status" value="1"/>
</dbReference>
<dbReference type="Gene3D" id="2.30.29.30">
    <property type="entry name" value="Pleckstrin-homology domain (PH domain)/Phosphotyrosine-binding domain (PTB)"/>
    <property type="match status" value="2"/>
</dbReference>
<dbReference type="InterPro" id="IPR001849">
    <property type="entry name" value="PH_domain"/>
</dbReference>
<dbReference type="GO" id="GO:0007528">
    <property type="term" value="P:neuromuscular junction development"/>
    <property type="evidence" value="ECO:0007669"/>
    <property type="project" value="TreeGrafter"/>
</dbReference>
<dbReference type="InterPro" id="IPR037748">
    <property type="entry name" value="Dok-7_PTB"/>
</dbReference>
<dbReference type="Pfam" id="PF02174">
    <property type="entry name" value="IRS"/>
    <property type="match status" value="1"/>
</dbReference>
<keyword evidence="4" id="KW-1185">Reference proteome</keyword>
<dbReference type="GeneID" id="102208904"/>
<feature type="region of interest" description="Disordered" evidence="1">
    <location>
        <begin position="468"/>
        <end position="534"/>
    </location>
</feature>
<evidence type="ECO:0000313" key="4">
    <source>
        <dbReference type="Proteomes" id="UP000695023"/>
    </source>
</evidence>
<feature type="compositionally biased region" description="Low complexity" evidence="1">
    <location>
        <begin position="428"/>
        <end position="440"/>
    </location>
</feature>
<dbReference type="PROSITE" id="PS51064">
    <property type="entry name" value="IRS_PTB"/>
    <property type="match status" value="1"/>
</dbReference>
<sequence>MTDTVVAEGQVKFRDGKKWKTRWVVLRKPSPVADCLSLLVYKKKGKEKGSGHKERLNVTLEGICGVEPGLGYDGVSYTLSILCLAHMLVLGFNNRDTLLAWDARIRYSLGEVHRFSVNVEPGTKLESGPASLHLCNNLLVLTRGLPPVVVGHWKLSALRRYGAVPNGFVFEGGTRCGYWAGVFFLSCSEGEQISFLFDCIVRGINPSRAPHGLQPDLPADPSADPASAEERINLEASALEKRLSMLSQCSLASSTASSYSCSTSVAGDDHSSISSSSSSQSDASYGSRLPVWAEPLGRLHLSSETASSSSTLKALASSDDRLYSAVLGGSRSHPSSTHIHPRGLHDSGRQSSLDSGIGIATGSHSSYSGSYSSCTGSLDMASGGVGEEFGSVASLPPAPSFPSSPPSAPPPTPPSSPFQPMLIPEGNTASCSCSSRSASRTSRRHSGEYRIPSLLRLWYDTPRSLLRAQPQKKPWSHGAQSELSKDNKSSGDGGDGQGQGGVMAQHQAMMQRSHSWGSERAPSVDSEGRATPRPLLVPGGLFNAEKQCSHGLDNYITQEQWRSVRNTSYTQDWLSTITRRARCSVLKNSKTDSSPLMHLTPSADSQDSSLCIREERHDSSDISSKLASLKKLLPSLLLHAPPPPPVPPSMHRPTSACGMFRFSHEAPPPASQDCGPCSNSSTNYVNIPVSPLLYKTRELLYTELELQKPSSAPASSPHSAERGNSVQLCRLKEGSIRYAHLDITAMETAQRVGAEHVLAREDRLTQLESRRQGPPN</sequence>
<feature type="region of interest" description="Disordered" evidence="1">
    <location>
        <begin position="389"/>
        <end position="446"/>
    </location>
</feature>
<dbReference type="Proteomes" id="UP000695023">
    <property type="component" value="Unplaced"/>
</dbReference>
<feature type="region of interest" description="Disordered" evidence="1">
    <location>
        <begin position="589"/>
        <end position="609"/>
    </location>
</feature>
<feature type="compositionally biased region" description="Pro residues" evidence="1">
    <location>
        <begin position="396"/>
        <end position="417"/>
    </location>
</feature>
<evidence type="ECO:0000259" key="2">
    <source>
        <dbReference type="PROSITE" id="PS50003"/>
    </source>
</evidence>
<dbReference type="PANTHER" id="PTHR21636:SF2">
    <property type="entry name" value="PROTEIN DOK-7"/>
    <property type="match status" value="1"/>
</dbReference>
<dbReference type="RefSeq" id="XP_005735897.1">
    <property type="nucleotide sequence ID" value="XM_005735840.1"/>
</dbReference>
<dbReference type="AlphaFoldDB" id="A0A9Y3RAR9"/>
<dbReference type="SMART" id="SM01244">
    <property type="entry name" value="IRS"/>
    <property type="match status" value="1"/>
</dbReference>
<organism evidence="4 5">
    <name type="scientific">Pundamilia nyererei</name>
    <dbReference type="NCBI Taxonomy" id="303518"/>
    <lineage>
        <taxon>Eukaryota</taxon>
        <taxon>Metazoa</taxon>
        <taxon>Chordata</taxon>
        <taxon>Craniata</taxon>
        <taxon>Vertebrata</taxon>
        <taxon>Euteleostomi</taxon>
        <taxon>Actinopterygii</taxon>
        <taxon>Neopterygii</taxon>
        <taxon>Teleostei</taxon>
        <taxon>Neoteleostei</taxon>
        <taxon>Acanthomorphata</taxon>
        <taxon>Ovalentaria</taxon>
        <taxon>Cichlomorphae</taxon>
        <taxon>Cichliformes</taxon>
        <taxon>Cichlidae</taxon>
        <taxon>African cichlids</taxon>
        <taxon>Pseudocrenilabrinae</taxon>
        <taxon>Haplochromini</taxon>
        <taxon>Pundamilia</taxon>
    </lineage>
</organism>
<protein>
    <submittedName>
        <fullName evidence="5">Protein Dok-7-like isoform X1</fullName>
    </submittedName>
</protein>
<reference evidence="5" key="1">
    <citation type="submission" date="2025-08" db="UniProtKB">
        <authorList>
            <consortium name="RefSeq"/>
        </authorList>
    </citation>
    <scope>IDENTIFICATION</scope>
</reference>
<dbReference type="GO" id="GO:0019901">
    <property type="term" value="F:protein kinase binding"/>
    <property type="evidence" value="ECO:0007669"/>
    <property type="project" value="InterPro"/>
</dbReference>
<feature type="compositionally biased region" description="Gly residues" evidence="1">
    <location>
        <begin position="491"/>
        <end position="501"/>
    </location>
</feature>
<dbReference type="InterPro" id="IPR002404">
    <property type="entry name" value="IRS_PTB"/>
</dbReference>
<dbReference type="InterPro" id="IPR011993">
    <property type="entry name" value="PH-like_dom_sf"/>
</dbReference>
<dbReference type="SUPFAM" id="SSF50729">
    <property type="entry name" value="PH domain-like"/>
    <property type="match status" value="2"/>
</dbReference>
<proteinExistence type="predicted"/>
<accession>A0A9Y3RAR9</accession>
<evidence type="ECO:0000259" key="3">
    <source>
        <dbReference type="PROSITE" id="PS51064"/>
    </source>
</evidence>
<name>A0A9Y3RAR9_9CICH</name>
<evidence type="ECO:0000313" key="5">
    <source>
        <dbReference type="RefSeq" id="XP_005735897.1"/>
    </source>
</evidence>
<gene>
    <name evidence="5" type="primary">LOC102208904</name>
</gene>